<dbReference type="AlphaFoldDB" id="A0A3M7QHA5"/>
<name>A0A3M7QHA5_BRAPC</name>
<keyword evidence="2" id="KW-1185">Reference proteome</keyword>
<dbReference type="EMBL" id="REGN01006238">
    <property type="protein sequence ID" value="RNA10318.1"/>
    <property type="molecule type" value="Genomic_DNA"/>
</dbReference>
<proteinExistence type="predicted"/>
<sequence>MYHPLKLVHKSLKNCWAITKYFLLLLKGVYNLDQFKEFECTNLLKLLSKIKKLKKNGSKQ</sequence>
<evidence type="ECO:0000313" key="1">
    <source>
        <dbReference type="EMBL" id="RNA10318.1"/>
    </source>
</evidence>
<protein>
    <submittedName>
        <fullName evidence="1">Uncharacterized protein</fullName>
    </submittedName>
</protein>
<comment type="caution">
    <text evidence="1">The sequence shown here is derived from an EMBL/GenBank/DDBJ whole genome shotgun (WGS) entry which is preliminary data.</text>
</comment>
<reference evidence="1 2" key="1">
    <citation type="journal article" date="2018" name="Sci. Rep.">
        <title>Genomic signatures of local adaptation to the degree of environmental predictability in rotifers.</title>
        <authorList>
            <person name="Franch-Gras L."/>
            <person name="Hahn C."/>
            <person name="Garcia-Roger E.M."/>
            <person name="Carmona M.J."/>
            <person name="Serra M."/>
            <person name="Gomez A."/>
        </authorList>
    </citation>
    <scope>NUCLEOTIDE SEQUENCE [LARGE SCALE GENOMIC DNA]</scope>
    <source>
        <strain evidence="1">HYR1</strain>
    </source>
</reference>
<accession>A0A3M7QHA5</accession>
<gene>
    <name evidence="1" type="ORF">BpHYR1_008675</name>
</gene>
<evidence type="ECO:0000313" key="2">
    <source>
        <dbReference type="Proteomes" id="UP000276133"/>
    </source>
</evidence>
<organism evidence="1 2">
    <name type="scientific">Brachionus plicatilis</name>
    <name type="common">Marine rotifer</name>
    <name type="synonym">Brachionus muelleri</name>
    <dbReference type="NCBI Taxonomy" id="10195"/>
    <lineage>
        <taxon>Eukaryota</taxon>
        <taxon>Metazoa</taxon>
        <taxon>Spiralia</taxon>
        <taxon>Gnathifera</taxon>
        <taxon>Rotifera</taxon>
        <taxon>Eurotatoria</taxon>
        <taxon>Monogononta</taxon>
        <taxon>Pseudotrocha</taxon>
        <taxon>Ploima</taxon>
        <taxon>Brachionidae</taxon>
        <taxon>Brachionus</taxon>
    </lineage>
</organism>
<dbReference type="Proteomes" id="UP000276133">
    <property type="component" value="Unassembled WGS sequence"/>
</dbReference>